<dbReference type="AlphaFoldDB" id="A0A948RVN2"/>
<dbReference type="Pfam" id="PF01476">
    <property type="entry name" value="LysM"/>
    <property type="match status" value="4"/>
</dbReference>
<feature type="domain" description="LysM" evidence="3">
    <location>
        <begin position="624"/>
        <end position="668"/>
    </location>
</feature>
<dbReference type="InterPro" id="IPR023346">
    <property type="entry name" value="Lysozyme-like_dom_sf"/>
</dbReference>
<keyword evidence="2" id="KW-0732">Signal</keyword>
<evidence type="ECO:0000313" key="5">
    <source>
        <dbReference type="Proteomes" id="UP000777784"/>
    </source>
</evidence>
<dbReference type="InterPro" id="IPR018392">
    <property type="entry name" value="LysM"/>
</dbReference>
<dbReference type="PROSITE" id="PS51782">
    <property type="entry name" value="LYSM"/>
    <property type="match status" value="4"/>
</dbReference>
<feature type="domain" description="LysM" evidence="3">
    <location>
        <begin position="369"/>
        <end position="413"/>
    </location>
</feature>
<dbReference type="Pfam" id="PF01464">
    <property type="entry name" value="SLT"/>
    <property type="match status" value="1"/>
</dbReference>
<dbReference type="PANTHER" id="PTHR33734">
    <property type="entry name" value="LYSM DOMAIN-CONTAINING GPI-ANCHORED PROTEIN 2"/>
    <property type="match status" value="1"/>
</dbReference>
<proteinExistence type="predicted"/>
<dbReference type="InterPro" id="IPR036779">
    <property type="entry name" value="LysM_dom_sf"/>
</dbReference>
<protein>
    <submittedName>
        <fullName evidence="4">LysM peptidoglycan-binding domain-containing protein</fullName>
    </submittedName>
</protein>
<comment type="caution">
    <text evidence="4">The sequence shown here is derived from an EMBL/GenBank/DDBJ whole genome shotgun (WGS) entry which is preliminary data.</text>
</comment>
<evidence type="ECO:0000313" key="4">
    <source>
        <dbReference type="EMBL" id="MBU2691341.1"/>
    </source>
</evidence>
<dbReference type="Gene3D" id="1.10.530.10">
    <property type="match status" value="1"/>
</dbReference>
<evidence type="ECO:0000256" key="2">
    <source>
        <dbReference type="SAM" id="SignalP"/>
    </source>
</evidence>
<feature type="signal peptide" evidence="2">
    <location>
        <begin position="1"/>
        <end position="22"/>
    </location>
</feature>
<dbReference type="Gene3D" id="3.10.350.10">
    <property type="entry name" value="LysM domain"/>
    <property type="match status" value="4"/>
</dbReference>
<dbReference type="PROSITE" id="PS51257">
    <property type="entry name" value="PROKAR_LIPOPROTEIN"/>
    <property type="match status" value="1"/>
</dbReference>
<organism evidence="4 5">
    <name type="scientific">Eiseniibacteriota bacterium</name>
    <dbReference type="NCBI Taxonomy" id="2212470"/>
    <lineage>
        <taxon>Bacteria</taxon>
        <taxon>Candidatus Eiseniibacteriota</taxon>
    </lineage>
</organism>
<sequence>MKDSRYLLWLLIPLMLAGCSHAPKSPSSLPASPAKVADTLVQSPYLTDEDPEESPQAEIDPLHRESERLLDSLAVTIGEPESAPDISDSLAALTEARMPSVDEIFDYPVVVNRRVLAWIDFYLGKGKNSFDRSLQRSGRYIAMARKVFAEEGIPQDLVFLGHVESAFQHKARSRAKALGLWQFMRGTAQLYELRCDGYVDERLDPEKETRAAARYLKDLYAIYGDWYLSLAAYNAGAGKVDRAIKQSGSRDFWQIARSRYLVNETRNFVPAILAATILAKSPGAFGFTEETDPPLCYDTVTVDSPTDLRVVAQCTDVSLGDLQELNPCLLHLQTPPETKKFTVNVPLGGSKGFAEAYAKIPVENRLVFQRHKVRSGETLGGIAKNYRTTVSAIQGANGLGRRTTIYVNQTLKIPAGNSGAIPVGVDRTEAVHHTVRRGESLSKIAEQYGVSIQGIQTVNRISDPSRILPGAVLIIPPSPKARKDPDPSSPSGGKALVADSRHKSLPSIKSTGKEGDEEPVTQHGMPMINTADALGRVPSTIHIVEDAREAIKSEPEEKDPPSTKSRIHVVRRGETLSGIASRYGVTLSSLRSWNDLNRQSKIYPGQRIVLGNPGTTDPSSAGLKWHVVHSGESLWKIAKKYGVRVGDLIAWNSLRQSSVLHPGQKLKIN</sequence>
<reference evidence="4" key="1">
    <citation type="submission" date="2021-05" db="EMBL/GenBank/DDBJ databases">
        <title>Energy efficiency and biological interactions define the core microbiome of deep oligotrophic groundwater.</title>
        <authorList>
            <person name="Mehrshad M."/>
            <person name="Lopez-Fernandez M."/>
            <person name="Bell E."/>
            <person name="Bernier-Latmani R."/>
            <person name="Bertilsson S."/>
            <person name="Dopson M."/>
        </authorList>
    </citation>
    <scope>NUCLEOTIDE SEQUENCE</scope>
    <source>
        <strain evidence="4">Modern_marine.mb.64</strain>
    </source>
</reference>
<dbReference type="CDD" id="cd00118">
    <property type="entry name" value="LysM"/>
    <property type="match status" value="4"/>
</dbReference>
<feature type="chain" id="PRO_5038036549" evidence="2">
    <location>
        <begin position="23"/>
        <end position="669"/>
    </location>
</feature>
<dbReference type="CDD" id="cd16894">
    <property type="entry name" value="MltD-like"/>
    <property type="match status" value="1"/>
</dbReference>
<evidence type="ECO:0000259" key="3">
    <source>
        <dbReference type="PROSITE" id="PS51782"/>
    </source>
</evidence>
<feature type="region of interest" description="Disordered" evidence="1">
    <location>
        <begin position="474"/>
        <end position="523"/>
    </location>
</feature>
<dbReference type="SUPFAM" id="SSF54106">
    <property type="entry name" value="LysM domain"/>
    <property type="match status" value="4"/>
</dbReference>
<dbReference type="Proteomes" id="UP000777784">
    <property type="component" value="Unassembled WGS sequence"/>
</dbReference>
<name>A0A948RVN2_UNCEI</name>
<gene>
    <name evidence="4" type="ORF">KJ970_10490</name>
</gene>
<accession>A0A948RVN2</accession>
<feature type="domain" description="LysM" evidence="3">
    <location>
        <begin position="431"/>
        <end position="475"/>
    </location>
</feature>
<dbReference type="SUPFAM" id="SSF53955">
    <property type="entry name" value="Lysozyme-like"/>
    <property type="match status" value="1"/>
</dbReference>
<evidence type="ECO:0000256" key="1">
    <source>
        <dbReference type="SAM" id="MobiDB-lite"/>
    </source>
</evidence>
<dbReference type="SMART" id="SM00257">
    <property type="entry name" value="LysM"/>
    <property type="match status" value="4"/>
</dbReference>
<dbReference type="InterPro" id="IPR008258">
    <property type="entry name" value="Transglycosylase_SLT_dom_1"/>
</dbReference>
<feature type="domain" description="LysM" evidence="3">
    <location>
        <begin position="566"/>
        <end position="610"/>
    </location>
</feature>
<dbReference type="EMBL" id="JAHJDP010000056">
    <property type="protein sequence ID" value="MBU2691341.1"/>
    <property type="molecule type" value="Genomic_DNA"/>
</dbReference>
<dbReference type="PANTHER" id="PTHR33734:SF22">
    <property type="entry name" value="MEMBRANE-BOUND LYTIC MUREIN TRANSGLYCOSYLASE D"/>
    <property type="match status" value="1"/>
</dbReference>